<evidence type="ECO:0000256" key="4">
    <source>
        <dbReference type="ARBA" id="ARBA00022771"/>
    </source>
</evidence>
<dbReference type="CDD" id="cd19821">
    <property type="entry name" value="Bbox1_BBX-like"/>
    <property type="match status" value="1"/>
</dbReference>
<evidence type="ECO:0000313" key="11">
    <source>
        <dbReference type="EMBL" id="KAJ7970381.1"/>
    </source>
</evidence>
<dbReference type="Proteomes" id="UP001163823">
    <property type="component" value="Chromosome 4"/>
</dbReference>
<dbReference type="EMBL" id="JARAOO010000004">
    <property type="protein sequence ID" value="KAJ7970381.1"/>
    <property type="molecule type" value="Genomic_DNA"/>
</dbReference>
<proteinExistence type="inferred from homology"/>
<name>A0AAD7M7P0_QUISA</name>
<dbReference type="PROSITE" id="PS50119">
    <property type="entry name" value="ZF_BBOX"/>
    <property type="match status" value="1"/>
</dbReference>
<keyword evidence="4 7" id="KW-0863">Zinc-finger</keyword>
<dbReference type="GO" id="GO:0006355">
    <property type="term" value="P:regulation of DNA-templated transcription"/>
    <property type="evidence" value="ECO:0007669"/>
    <property type="project" value="TreeGrafter"/>
</dbReference>
<dbReference type="InterPro" id="IPR000315">
    <property type="entry name" value="Znf_B-box"/>
</dbReference>
<comment type="similarity">
    <text evidence="2">Belongs to the CONSTANS family.</text>
</comment>
<evidence type="ECO:0000259" key="9">
    <source>
        <dbReference type="PROSITE" id="PS50119"/>
    </source>
</evidence>
<dbReference type="InterPro" id="IPR010402">
    <property type="entry name" value="CCT_domain"/>
</dbReference>
<dbReference type="InterPro" id="IPR049808">
    <property type="entry name" value="CONSTANS-like_Bbox1"/>
</dbReference>
<evidence type="ECO:0000256" key="1">
    <source>
        <dbReference type="ARBA" id="ARBA00004123"/>
    </source>
</evidence>
<keyword evidence="12" id="KW-1185">Reference proteome</keyword>
<evidence type="ECO:0000256" key="3">
    <source>
        <dbReference type="ARBA" id="ARBA00022723"/>
    </source>
</evidence>
<evidence type="ECO:0000256" key="2">
    <source>
        <dbReference type="ARBA" id="ARBA00010024"/>
    </source>
</evidence>
<evidence type="ECO:0000256" key="7">
    <source>
        <dbReference type="PROSITE-ProRule" id="PRU00024"/>
    </source>
</evidence>
<feature type="domain" description="CCT" evidence="10">
    <location>
        <begin position="383"/>
        <end position="425"/>
    </location>
</feature>
<dbReference type="GO" id="GO:0005634">
    <property type="term" value="C:nucleus"/>
    <property type="evidence" value="ECO:0007669"/>
    <property type="project" value="UniProtKB-SubCell"/>
</dbReference>
<evidence type="ECO:0000256" key="5">
    <source>
        <dbReference type="ARBA" id="ARBA00022833"/>
    </source>
</evidence>
<dbReference type="SMART" id="SM00336">
    <property type="entry name" value="BBOX"/>
    <property type="match status" value="1"/>
</dbReference>
<keyword evidence="5" id="KW-0862">Zinc</keyword>
<reference evidence="11" key="1">
    <citation type="journal article" date="2023" name="Science">
        <title>Elucidation of the pathway for biosynthesis of saponin adjuvants from the soapbark tree.</title>
        <authorList>
            <person name="Reed J."/>
            <person name="Orme A."/>
            <person name="El-Demerdash A."/>
            <person name="Owen C."/>
            <person name="Martin L.B.B."/>
            <person name="Misra R.C."/>
            <person name="Kikuchi S."/>
            <person name="Rejzek M."/>
            <person name="Martin A.C."/>
            <person name="Harkess A."/>
            <person name="Leebens-Mack J."/>
            <person name="Louveau T."/>
            <person name="Stephenson M.J."/>
            <person name="Osbourn A."/>
        </authorList>
    </citation>
    <scope>NUCLEOTIDE SEQUENCE</scope>
    <source>
        <strain evidence="11">S10</strain>
    </source>
</reference>
<evidence type="ECO:0000313" key="12">
    <source>
        <dbReference type="Proteomes" id="UP001163823"/>
    </source>
</evidence>
<dbReference type="GO" id="GO:0008270">
    <property type="term" value="F:zinc ion binding"/>
    <property type="evidence" value="ECO:0007669"/>
    <property type="project" value="UniProtKB-KW"/>
</dbReference>
<feature type="domain" description="B box-type" evidence="9">
    <location>
        <begin position="23"/>
        <end position="70"/>
    </location>
</feature>
<dbReference type="Pfam" id="PF00643">
    <property type="entry name" value="zf-B_box"/>
    <property type="match status" value="1"/>
</dbReference>
<dbReference type="InterPro" id="IPR052453">
    <property type="entry name" value="CONSTANS-like_ZF"/>
</dbReference>
<dbReference type="PANTHER" id="PTHR31874:SF55">
    <property type="entry name" value="ZINC FINGER PROTEIN CONSTANS-LIKE 7"/>
    <property type="match status" value="1"/>
</dbReference>
<accession>A0AAD7M7P0</accession>
<dbReference type="PROSITE" id="PS51017">
    <property type="entry name" value="CCT"/>
    <property type="match status" value="1"/>
</dbReference>
<dbReference type="PANTHER" id="PTHR31874">
    <property type="entry name" value="CCT MOTIF FAMILY PROTEIN, EXPRESSED"/>
    <property type="match status" value="1"/>
</dbReference>
<comment type="caution">
    <text evidence="11">The sequence shown here is derived from an EMBL/GenBank/DDBJ whole genome shotgun (WGS) entry which is preliminary data.</text>
</comment>
<evidence type="ECO:0000256" key="8">
    <source>
        <dbReference type="PROSITE-ProRule" id="PRU00357"/>
    </source>
</evidence>
<dbReference type="Pfam" id="PF06203">
    <property type="entry name" value="CCT"/>
    <property type="match status" value="1"/>
</dbReference>
<gene>
    <name evidence="11" type="ORF">O6P43_008577</name>
</gene>
<evidence type="ECO:0000256" key="6">
    <source>
        <dbReference type="ARBA" id="ARBA00023242"/>
    </source>
</evidence>
<keyword evidence="3" id="KW-0479">Metal-binding</keyword>
<dbReference type="AlphaFoldDB" id="A0AAD7M7P0"/>
<comment type="subcellular location">
    <subcellularLocation>
        <location evidence="1 8">Nucleus</location>
    </subcellularLocation>
</comment>
<organism evidence="11 12">
    <name type="scientific">Quillaja saponaria</name>
    <name type="common">Soap bark tree</name>
    <dbReference type="NCBI Taxonomy" id="32244"/>
    <lineage>
        <taxon>Eukaryota</taxon>
        <taxon>Viridiplantae</taxon>
        <taxon>Streptophyta</taxon>
        <taxon>Embryophyta</taxon>
        <taxon>Tracheophyta</taxon>
        <taxon>Spermatophyta</taxon>
        <taxon>Magnoliopsida</taxon>
        <taxon>eudicotyledons</taxon>
        <taxon>Gunneridae</taxon>
        <taxon>Pentapetalae</taxon>
        <taxon>rosids</taxon>
        <taxon>fabids</taxon>
        <taxon>Fabales</taxon>
        <taxon>Quillajaceae</taxon>
        <taxon>Quillaja</taxon>
    </lineage>
</organism>
<keyword evidence="6 8" id="KW-0539">Nucleus</keyword>
<dbReference type="KEGG" id="qsa:O6P43_008577"/>
<sequence length="438" mass="49435">MFHNKIRSHMFIETKAAIALGGKTARACVSCLRKRAHWYCAADDAFLCHGCDKLVHTANQLASRHERVQLETASSSTVNCSVTRENKPPAWHCGVTRKARTPRHRNKALLVQQQEQHKVGQSNISSTLPVVPELGNEEQVLDENDEQLLLFRVPVLDPFDAELCNIYDNHEVALGDERVETSNKKKEVAGGYGQDDETCDLNNFSGFLPSDIDLAEFAADVESLLCKGPTEDDFNEMKESKMFDNSIVKVKNEEGGDDDEALMDCHLETMFDMTSEALNWNFDSESPAMGDEEEEKLVVPSAAESSDTKLGMKRKVFLRLNYEDVITSWASQCSPWTTGIRLKSNPDDCWPDYLGTNADVQVPYSNELGALRRHLAGGAGEGREARVLRYREKRRTRLFAKKIRYEVRKLNAEKRPRMKGRFVKRTSFMGATSTFPDL</sequence>
<evidence type="ECO:0000259" key="10">
    <source>
        <dbReference type="PROSITE" id="PS51017"/>
    </source>
</evidence>
<protein>
    <submittedName>
        <fullName evidence="11">CONSTANS-like zinc finger protein</fullName>
    </submittedName>
</protein>